<dbReference type="OrthoDB" id="10047254at2759"/>
<gene>
    <name evidence="1" type="ORF">T07_4623</name>
</gene>
<dbReference type="AlphaFoldDB" id="A0A0V0S704"/>
<proteinExistence type="predicted"/>
<dbReference type="InterPro" id="IPR012337">
    <property type="entry name" value="RNaseH-like_sf"/>
</dbReference>
<dbReference type="PANTHER" id="PTHR38681">
    <property type="entry name" value="RETROVIRUS-RELATED POL POLYPROTEIN FROM TRANSPOSON 412-LIKE PROTEIN-RELATED"/>
    <property type="match status" value="1"/>
</dbReference>
<dbReference type="Proteomes" id="UP000054630">
    <property type="component" value="Unassembled WGS sequence"/>
</dbReference>
<protein>
    <recommendedName>
        <fullName evidence="3">Integrase catalytic domain-containing protein</fullName>
    </recommendedName>
</protein>
<dbReference type="STRING" id="6336.A0A0V0S704"/>
<dbReference type="InterPro" id="IPR036397">
    <property type="entry name" value="RNaseH_sf"/>
</dbReference>
<evidence type="ECO:0000313" key="1">
    <source>
        <dbReference type="EMBL" id="KRX22513.1"/>
    </source>
</evidence>
<evidence type="ECO:0008006" key="3">
    <source>
        <dbReference type="Google" id="ProtNLM"/>
    </source>
</evidence>
<evidence type="ECO:0000313" key="2">
    <source>
        <dbReference type="Proteomes" id="UP000054630"/>
    </source>
</evidence>
<keyword evidence="2" id="KW-1185">Reference proteome</keyword>
<dbReference type="EMBL" id="JYDL01000031">
    <property type="protein sequence ID" value="KRX22513.1"/>
    <property type="molecule type" value="Genomic_DNA"/>
</dbReference>
<accession>A0A0V0S704</accession>
<dbReference type="SUPFAM" id="SSF53098">
    <property type="entry name" value="Ribonuclease H-like"/>
    <property type="match status" value="1"/>
</dbReference>
<sequence>MASGPSLQASKLQAAAAAAALHQNSICASKQHDKFSDKCMNNCNSSCVGIDYSTCNSDSQILLITLLPFFLCRSSETRLLRYYGPCSCCARRLLCSIGDRALLCCAGRLTHRRDSTLDSVLDLYNCAQHAQAVDAPGVFFGSDGIFNSLASNVEWAQCNTIWACKRYRHENSKLKASCGIQLEIDDICGQTINQSTLVIRVFFFSTSSVSYASFCLFFAQRNVTDESSELQLTLSGILDEVFLQFRDLSSSTLQWNVNPLLSSGSSASADPQTASSTVEWRNSVARTLLSNWIARFEVSSHITIDRGRQFNSQLWSTVTEHFSCKQIATSAYHPQSNGLGIRWAEALPLVHLGLRSAVKPDLGHVPSELIYGSSLGLPASSSTSR</sequence>
<comment type="caution">
    <text evidence="1">The sequence shown here is derived from an EMBL/GenBank/DDBJ whole genome shotgun (WGS) entry which is preliminary data.</text>
</comment>
<dbReference type="PANTHER" id="PTHR38681:SF1">
    <property type="entry name" value="RETROVIRUS-RELATED POL POLYPROTEIN FROM TRANSPOSON 412-LIKE PROTEIN"/>
    <property type="match status" value="1"/>
</dbReference>
<dbReference type="Gene3D" id="3.30.420.10">
    <property type="entry name" value="Ribonuclease H-like superfamily/Ribonuclease H"/>
    <property type="match status" value="1"/>
</dbReference>
<dbReference type="GO" id="GO:0003676">
    <property type="term" value="F:nucleic acid binding"/>
    <property type="evidence" value="ECO:0007669"/>
    <property type="project" value="InterPro"/>
</dbReference>
<name>A0A0V0S704_9BILA</name>
<reference evidence="1 2" key="1">
    <citation type="submission" date="2015-01" db="EMBL/GenBank/DDBJ databases">
        <title>Evolution of Trichinella species and genotypes.</title>
        <authorList>
            <person name="Korhonen P.K."/>
            <person name="Edoardo P."/>
            <person name="Giuseppe L.R."/>
            <person name="Gasser R.B."/>
        </authorList>
    </citation>
    <scope>NUCLEOTIDE SEQUENCE [LARGE SCALE GENOMIC DNA]</scope>
    <source>
        <strain evidence="1">ISS37</strain>
    </source>
</reference>
<organism evidence="1 2">
    <name type="scientific">Trichinella nelsoni</name>
    <dbReference type="NCBI Taxonomy" id="6336"/>
    <lineage>
        <taxon>Eukaryota</taxon>
        <taxon>Metazoa</taxon>
        <taxon>Ecdysozoa</taxon>
        <taxon>Nematoda</taxon>
        <taxon>Enoplea</taxon>
        <taxon>Dorylaimia</taxon>
        <taxon>Trichinellida</taxon>
        <taxon>Trichinellidae</taxon>
        <taxon>Trichinella</taxon>
    </lineage>
</organism>